<sequence length="547" mass="60386">MSIALVCKLIAAPVFAYLLFECVWALLRRRAIRRTTALDDLPHLGETHPQGRMAGRAVIAGGSLAGFAAANVCANFFEEVLIVEPDALLEGKRARVGQVRQLHSFQSMSLLVLRKLFPGFDDAARKAGARILPMDLKIVMGGDTMRFDPASPLPRSVFTSRQNLETLIRDLTLLNPRIKLIQGTVIGVKPSSDGSRITSVLVRGASKDEPIQSYSAALLADCTGASRAGLKWLEKASPAWGRLKKAVIYDPRAIYATAIVPFPHRLRKIWPAFQMEGYEGGYDELGFLKALNPGLGKDTRISAVLRIDGDRLMLCSGGWGLDISELPATVDDIIQHMDEQYRNAFDGREPEKPVMDSLKMLKVALEEDNTPVQFENFRIGPAFFIDYTTARSLPANYVALGDAVVRVNPVYGQGVTKLMIDAATLNGVLLETSLTRDASGDLCLPAGFSKAFFAKQYPRVKHMFEDTKAQDYGFPTTQPSEGEQLGGGELQLEMFNELLRIGHEDRRVATKIWLAIQGVAPGIDLQHPKLLTRVVWRFCKKRLFGTK</sequence>
<dbReference type="AlphaFoldDB" id="A0A067MUF3"/>
<proteinExistence type="predicted"/>
<dbReference type="InParanoid" id="A0A067MUF3"/>
<evidence type="ECO:0000313" key="1">
    <source>
        <dbReference type="EMBL" id="KDQ15502.1"/>
    </source>
</evidence>
<dbReference type="Proteomes" id="UP000027195">
    <property type="component" value="Unassembled WGS sequence"/>
</dbReference>
<name>A0A067MUF3_BOTB1</name>
<reference evidence="2" key="1">
    <citation type="journal article" date="2014" name="Proc. Natl. Acad. Sci. U.S.A.">
        <title>Extensive sampling of basidiomycete genomes demonstrates inadequacy of the white-rot/brown-rot paradigm for wood decay fungi.</title>
        <authorList>
            <person name="Riley R."/>
            <person name="Salamov A.A."/>
            <person name="Brown D.W."/>
            <person name="Nagy L.G."/>
            <person name="Floudas D."/>
            <person name="Held B.W."/>
            <person name="Levasseur A."/>
            <person name="Lombard V."/>
            <person name="Morin E."/>
            <person name="Otillar R."/>
            <person name="Lindquist E.A."/>
            <person name="Sun H."/>
            <person name="LaButti K.M."/>
            <person name="Schmutz J."/>
            <person name="Jabbour D."/>
            <person name="Luo H."/>
            <person name="Baker S.E."/>
            <person name="Pisabarro A.G."/>
            <person name="Walton J.D."/>
            <person name="Blanchette R.A."/>
            <person name="Henrissat B."/>
            <person name="Martin F."/>
            <person name="Cullen D."/>
            <person name="Hibbett D.S."/>
            <person name="Grigoriev I.V."/>
        </authorList>
    </citation>
    <scope>NUCLEOTIDE SEQUENCE [LARGE SCALE GENOMIC DNA]</scope>
    <source>
        <strain evidence="2">FD-172 SS1</strain>
    </source>
</reference>
<dbReference type="EMBL" id="KL198032">
    <property type="protein sequence ID" value="KDQ15502.1"/>
    <property type="molecule type" value="Genomic_DNA"/>
</dbReference>
<organism evidence="1 2">
    <name type="scientific">Botryobasidium botryosum (strain FD-172 SS1)</name>
    <dbReference type="NCBI Taxonomy" id="930990"/>
    <lineage>
        <taxon>Eukaryota</taxon>
        <taxon>Fungi</taxon>
        <taxon>Dikarya</taxon>
        <taxon>Basidiomycota</taxon>
        <taxon>Agaricomycotina</taxon>
        <taxon>Agaricomycetes</taxon>
        <taxon>Cantharellales</taxon>
        <taxon>Botryobasidiaceae</taxon>
        <taxon>Botryobasidium</taxon>
    </lineage>
</organism>
<dbReference type="SUPFAM" id="SSF51905">
    <property type="entry name" value="FAD/NAD(P)-binding domain"/>
    <property type="match status" value="1"/>
</dbReference>
<protein>
    <recommendedName>
        <fullName evidence="3">FAD-binding domain-containing protein</fullName>
    </recommendedName>
</protein>
<dbReference type="HOGENOM" id="CLU_025587_1_0_1"/>
<evidence type="ECO:0008006" key="3">
    <source>
        <dbReference type="Google" id="ProtNLM"/>
    </source>
</evidence>
<evidence type="ECO:0000313" key="2">
    <source>
        <dbReference type="Proteomes" id="UP000027195"/>
    </source>
</evidence>
<dbReference type="InterPro" id="IPR036188">
    <property type="entry name" value="FAD/NAD-bd_sf"/>
</dbReference>
<keyword evidence="2" id="KW-1185">Reference proteome</keyword>
<gene>
    <name evidence="1" type="ORF">BOTBODRAFT_293418</name>
</gene>
<accession>A0A067MUF3</accession>
<dbReference type="OrthoDB" id="10051892at2759"/>